<keyword evidence="5" id="KW-0547">Nucleotide-binding</keyword>
<dbReference type="InterPro" id="IPR001048">
    <property type="entry name" value="Asp/Glu/Uridylate_kinase"/>
</dbReference>
<dbReference type="EMBL" id="GL377688">
    <property type="protein sequence ID" value="EFJ07133.1"/>
    <property type="molecule type" value="Genomic_DNA"/>
</dbReference>
<feature type="domain" description="Aspartate/glutamate/uridylate kinase" evidence="10">
    <location>
        <begin position="162"/>
        <end position="365"/>
    </location>
</feature>
<name>D8T2D7_SELML</name>
<dbReference type="FunFam" id="3.40.1160.10:FF:000001">
    <property type="entry name" value="Uridylate kinase"/>
    <property type="match status" value="1"/>
</dbReference>
<dbReference type="EC" id="2.7.4.22" evidence="3"/>
<evidence type="ECO:0000259" key="11">
    <source>
        <dbReference type="Pfam" id="PF13837"/>
    </source>
</evidence>
<keyword evidence="6" id="KW-0418">Kinase</keyword>
<dbReference type="InParanoid" id="D8T2D7"/>
<dbReference type="Gramene" id="EFJ07133">
    <property type="protein sequence ID" value="EFJ07133"/>
    <property type="gene ID" value="SELMODRAFT_134056"/>
</dbReference>
<comment type="pathway">
    <text evidence="1">Pyrimidine metabolism; CTP biosynthesis via de novo pathway; UDP from UMP (UMPK route): step 1/1.</text>
</comment>
<dbReference type="Gene3D" id="3.40.1160.10">
    <property type="entry name" value="Acetylglutamate kinase-like"/>
    <property type="match status" value="1"/>
</dbReference>
<evidence type="ECO:0000256" key="1">
    <source>
        <dbReference type="ARBA" id="ARBA00004791"/>
    </source>
</evidence>
<keyword evidence="7" id="KW-0067">ATP-binding</keyword>
<dbReference type="SUPFAM" id="SSF53633">
    <property type="entry name" value="Carbamate kinase-like"/>
    <property type="match status" value="1"/>
</dbReference>
<evidence type="ECO:0000256" key="4">
    <source>
        <dbReference type="ARBA" id="ARBA00022679"/>
    </source>
</evidence>
<dbReference type="UniPathway" id="UPA00159">
    <property type="reaction ID" value="UER00275"/>
</dbReference>
<evidence type="ECO:0000256" key="5">
    <source>
        <dbReference type="ARBA" id="ARBA00022741"/>
    </source>
</evidence>
<dbReference type="GO" id="GO:0044210">
    <property type="term" value="P:'de novo' CTP biosynthetic process"/>
    <property type="evidence" value="ECO:0007669"/>
    <property type="project" value="UniProtKB-UniPathway"/>
</dbReference>
<protein>
    <recommendedName>
        <fullName evidence="3">UMP kinase</fullName>
        <ecNumber evidence="3">2.7.4.22</ecNumber>
    </recommendedName>
    <alternativeName>
        <fullName evidence="9">Uridine monophosphate kinase</fullName>
    </alternativeName>
</protein>
<dbReference type="InterPro" id="IPR015963">
    <property type="entry name" value="Uridylate_kinase_bac"/>
</dbReference>
<feature type="domain" description="Myb/SANT-like DNA-binding" evidence="11">
    <location>
        <begin position="18"/>
        <end position="110"/>
    </location>
</feature>
<organism evidence="14">
    <name type="scientific">Selaginella moellendorffii</name>
    <name type="common">Spikemoss</name>
    <dbReference type="NCBI Taxonomy" id="88036"/>
    <lineage>
        <taxon>Eukaryota</taxon>
        <taxon>Viridiplantae</taxon>
        <taxon>Streptophyta</taxon>
        <taxon>Embryophyta</taxon>
        <taxon>Tracheophyta</taxon>
        <taxon>Lycopodiopsida</taxon>
        <taxon>Selaginellales</taxon>
        <taxon>Selaginellaceae</taxon>
        <taxon>Selaginella</taxon>
    </lineage>
</organism>
<dbReference type="EMBL" id="GL377665">
    <property type="protein sequence ID" value="EFJ09246.1"/>
    <property type="molecule type" value="Genomic_DNA"/>
</dbReference>
<evidence type="ECO:0000313" key="12">
    <source>
        <dbReference type="EMBL" id="EFJ07133.1"/>
    </source>
</evidence>
<dbReference type="PANTHER" id="PTHR42833">
    <property type="entry name" value="URIDYLATE KINASE"/>
    <property type="match status" value="1"/>
</dbReference>
<accession>D8T2D7</accession>
<dbReference type="GO" id="GO:0009570">
    <property type="term" value="C:chloroplast stroma"/>
    <property type="evidence" value="ECO:0000318"/>
    <property type="project" value="GO_Central"/>
</dbReference>
<dbReference type="AlphaFoldDB" id="D8T2D7"/>
<dbReference type="HOGENOM" id="CLU_033861_3_0_1"/>
<evidence type="ECO:0000256" key="6">
    <source>
        <dbReference type="ARBA" id="ARBA00022777"/>
    </source>
</evidence>
<evidence type="ECO:0000259" key="10">
    <source>
        <dbReference type="Pfam" id="PF00696"/>
    </source>
</evidence>
<dbReference type="GO" id="GO:0033862">
    <property type="term" value="F:UMP kinase activity"/>
    <property type="evidence" value="ECO:0000318"/>
    <property type="project" value="GO_Central"/>
</dbReference>
<dbReference type="GO" id="GO:0006225">
    <property type="term" value="P:UDP biosynthetic process"/>
    <property type="evidence" value="ECO:0000318"/>
    <property type="project" value="GO_Central"/>
</dbReference>
<reference evidence="13 14" key="1">
    <citation type="journal article" date="2011" name="Science">
        <title>The Selaginella genome identifies genetic changes associated with the evolution of vascular plants.</title>
        <authorList>
            <person name="Banks J.A."/>
            <person name="Nishiyama T."/>
            <person name="Hasebe M."/>
            <person name="Bowman J.L."/>
            <person name="Gribskov M."/>
            <person name="dePamphilis C."/>
            <person name="Albert V.A."/>
            <person name="Aono N."/>
            <person name="Aoyama T."/>
            <person name="Ambrose B.A."/>
            <person name="Ashton N.W."/>
            <person name="Axtell M.J."/>
            <person name="Barker E."/>
            <person name="Barker M.S."/>
            <person name="Bennetzen J.L."/>
            <person name="Bonawitz N.D."/>
            <person name="Chapple C."/>
            <person name="Cheng C."/>
            <person name="Correa L.G."/>
            <person name="Dacre M."/>
            <person name="DeBarry J."/>
            <person name="Dreyer I."/>
            <person name="Elias M."/>
            <person name="Engstrom E.M."/>
            <person name="Estelle M."/>
            <person name="Feng L."/>
            <person name="Finet C."/>
            <person name="Floyd S.K."/>
            <person name="Frommer W.B."/>
            <person name="Fujita T."/>
            <person name="Gramzow L."/>
            <person name="Gutensohn M."/>
            <person name="Harholt J."/>
            <person name="Hattori M."/>
            <person name="Heyl A."/>
            <person name="Hirai T."/>
            <person name="Hiwatashi Y."/>
            <person name="Ishikawa M."/>
            <person name="Iwata M."/>
            <person name="Karol K.G."/>
            <person name="Koehler B."/>
            <person name="Kolukisaoglu U."/>
            <person name="Kubo M."/>
            <person name="Kurata T."/>
            <person name="Lalonde S."/>
            <person name="Li K."/>
            <person name="Li Y."/>
            <person name="Litt A."/>
            <person name="Lyons E."/>
            <person name="Manning G."/>
            <person name="Maruyama T."/>
            <person name="Michael T.P."/>
            <person name="Mikami K."/>
            <person name="Miyazaki S."/>
            <person name="Morinaga S."/>
            <person name="Murata T."/>
            <person name="Mueller-Roeber B."/>
            <person name="Nelson D.R."/>
            <person name="Obara M."/>
            <person name="Oguri Y."/>
            <person name="Olmstead R.G."/>
            <person name="Onodera N."/>
            <person name="Petersen B.L."/>
            <person name="Pils B."/>
            <person name="Prigge M."/>
            <person name="Rensing S.A."/>
            <person name="Riano-Pachon D.M."/>
            <person name="Roberts A.W."/>
            <person name="Sato Y."/>
            <person name="Scheller H.V."/>
            <person name="Schulz B."/>
            <person name="Schulz C."/>
            <person name="Shakirov E.V."/>
            <person name="Shibagaki N."/>
            <person name="Shinohara N."/>
            <person name="Shippen D.E."/>
            <person name="Soerensen I."/>
            <person name="Sotooka R."/>
            <person name="Sugimoto N."/>
            <person name="Sugita M."/>
            <person name="Sumikawa N."/>
            <person name="Tanurdzic M."/>
            <person name="Theissen G."/>
            <person name="Ulvskov P."/>
            <person name="Wakazuki S."/>
            <person name="Weng J.K."/>
            <person name="Willats W.W."/>
            <person name="Wipf D."/>
            <person name="Wolf P.G."/>
            <person name="Yang L."/>
            <person name="Zimmer A.D."/>
            <person name="Zhu Q."/>
            <person name="Mitros T."/>
            <person name="Hellsten U."/>
            <person name="Loque D."/>
            <person name="Otillar R."/>
            <person name="Salamov A."/>
            <person name="Schmutz J."/>
            <person name="Shapiro H."/>
            <person name="Lindquist E."/>
            <person name="Lucas S."/>
            <person name="Rokhsar D."/>
            <person name="Grigoriev I.V."/>
        </authorList>
    </citation>
    <scope>NUCLEOTIDE SEQUENCE [LARGE SCALE GENOMIC DNA]</scope>
</reference>
<dbReference type="FunCoup" id="D8T2D7">
    <property type="interactions" value="1427"/>
</dbReference>
<evidence type="ECO:0000256" key="8">
    <source>
        <dbReference type="ARBA" id="ARBA00022975"/>
    </source>
</evidence>
<dbReference type="GO" id="GO:0005524">
    <property type="term" value="F:ATP binding"/>
    <property type="evidence" value="ECO:0007669"/>
    <property type="project" value="UniProtKB-KW"/>
</dbReference>
<proteinExistence type="inferred from homology"/>
<dbReference type="OMA" id="MSHWPWF"/>
<evidence type="ECO:0000256" key="2">
    <source>
        <dbReference type="ARBA" id="ARBA00007614"/>
    </source>
</evidence>
<comment type="similarity">
    <text evidence="2">Belongs to the UMP kinase family.</text>
</comment>
<evidence type="ECO:0000313" key="13">
    <source>
        <dbReference type="EMBL" id="EFJ09246.1"/>
    </source>
</evidence>
<evidence type="ECO:0000256" key="9">
    <source>
        <dbReference type="ARBA" id="ARBA00032092"/>
    </source>
</evidence>
<dbReference type="Proteomes" id="UP000001514">
    <property type="component" value="Unassembled WGS sequence"/>
</dbReference>
<evidence type="ECO:0000313" key="14">
    <source>
        <dbReference type="Proteomes" id="UP000001514"/>
    </source>
</evidence>
<gene>
    <name evidence="13" type="ORF">SELMODRAFT_130409</name>
    <name evidence="12" type="ORF">SELMODRAFT_134056</name>
</gene>
<dbReference type="InterPro" id="IPR044822">
    <property type="entry name" value="Myb_DNA-bind_4"/>
</dbReference>
<keyword evidence="8" id="KW-0665">Pyrimidine biosynthesis</keyword>
<dbReference type="KEGG" id="smo:SELMODRAFT_130409"/>
<dbReference type="InterPro" id="IPR036393">
    <property type="entry name" value="AceGlu_kinase-like_sf"/>
</dbReference>
<dbReference type="eggNOG" id="ENOG502QPKF">
    <property type="taxonomic scope" value="Eukaryota"/>
</dbReference>
<dbReference type="Pfam" id="PF13837">
    <property type="entry name" value="Myb_DNA-bind_4"/>
    <property type="match status" value="1"/>
</dbReference>
<keyword evidence="14" id="KW-1185">Reference proteome</keyword>
<dbReference type="KEGG" id="smo:SELMODRAFT_134056"/>
<dbReference type="Pfam" id="PF00696">
    <property type="entry name" value="AA_kinase"/>
    <property type="match status" value="1"/>
</dbReference>
<evidence type="ECO:0000256" key="7">
    <source>
        <dbReference type="ARBA" id="ARBA00022840"/>
    </source>
</evidence>
<evidence type="ECO:0000256" key="3">
    <source>
        <dbReference type="ARBA" id="ARBA00012899"/>
    </source>
</evidence>
<dbReference type="HAMAP" id="MF_01220_B">
    <property type="entry name" value="PyrH_B"/>
    <property type="match status" value="1"/>
</dbReference>
<sequence>MQQQQQQHGQVDSFKKDREEWSDTAICALLDAYTEKFLQLNKGNLRGKHWQEVSNMVSMRCQGQKSMKTIEQCKNKVDSLKKRHKVERTRMENTGSTTSQWPWFSKVEQIVGSAPKLSVLLEDDTSMVIKPDKQKGAMRQRRPNCSLGFHTKTKILQPRWQRVLLKVSGDALAGDRVQNVDQKITLLVAKEVASAMRLGVEVAVVVGGGNFFRGANWVGTSGLDRASADHIGMMATMMNAVILQASFESVGIKARIQTSYTMTQVAEPFSSKKAIRHLEKGRVVIFGGGTGNPYFTTDTAAAIRAAELKAEIILKAANIDGVFDCDSNFLEHVSFRELAMKGLSALDAEAMSHCERHNIPVMLFNISEPGNVVKALTGERVGTLIDQTGKFV</sequence>
<keyword evidence="4" id="KW-0808">Transferase</keyword>
<dbReference type="PANTHER" id="PTHR42833:SF4">
    <property type="entry name" value="URIDYLATE KINASE PUMPKIN, CHLOROPLASTIC"/>
    <property type="match status" value="1"/>
</dbReference>
<dbReference type="Gramene" id="EFJ09246">
    <property type="protein sequence ID" value="EFJ09246"/>
    <property type="gene ID" value="SELMODRAFT_130409"/>
</dbReference>
<dbReference type="CDD" id="cd04254">
    <property type="entry name" value="AAK_UMPK-PyrH-Ec"/>
    <property type="match status" value="1"/>
</dbReference>
<dbReference type="STRING" id="88036.D8T2D7"/>
<dbReference type="Gene3D" id="1.10.10.60">
    <property type="entry name" value="Homeodomain-like"/>
    <property type="match status" value="1"/>
</dbReference>